<gene>
    <name evidence="2" type="ORF">PCOR1329_LOCUS76543</name>
</gene>
<organism evidence="2 3">
    <name type="scientific">Prorocentrum cordatum</name>
    <dbReference type="NCBI Taxonomy" id="2364126"/>
    <lineage>
        <taxon>Eukaryota</taxon>
        <taxon>Sar</taxon>
        <taxon>Alveolata</taxon>
        <taxon>Dinophyceae</taxon>
        <taxon>Prorocentrales</taxon>
        <taxon>Prorocentraceae</taxon>
        <taxon>Prorocentrum</taxon>
    </lineage>
</organism>
<keyword evidence="3" id="KW-1185">Reference proteome</keyword>
<accession>A0ABN9XGP3</accession>
<sequence length="234" mass="25980">METPAWMKKRGPESRDDAAAEAKVARKEIAAAAKKGGDAAMRELLVVLTKLVLSDSRCLAEVVGTVYRTWEVDLKGDEHVGLALEAAGKDYNTESERLRKERQEGGSPDFESRGPPHVHVFVAFLQWAGKQELGEHKAPLMDFWNNVIVTLEPLKIAERVPYFKWRRNKGPGGVLQDKGRIQLAFDQTDSDMQVFTKLFDAIMVKQGAKRRVGAAPKGPLERDAGRLLAAMVSK</sequence>
<name>A0ABN9XGP3_9DINO</name>
<evidence type="ECO:0000256" key="1">
    <source>
        <dbReference type="SAM" id="MobiDB-lite"/>
    </source>
</evidence>
<feature type="compositionally biased region" description="Basic and acidic residues" evidence="1">
    <location>
        <begin position="10"/>
        <end position="20"/>
    </location>
</feature>
<feature type="region of interest" description="Disordered" evidence="1">
    <location>
        <begin position="1"/>
        <end position="20"/>
    </location>
</feature>
<feature type="region of interest" description="Disordered" evidence="1">
    <location>
        <begin position="93"/>
        <end position="112"/>
    </location>
</feature>
<evidence type="ECO:0000313" key="3">
    <source>
        <dbReference type="Proteomes" id="UP001189429"/>
    </source>
</evidence>
<evidence type="ECO:0000313" key="2">
    <source>
        <dbReference type="EMBL" id="CAK0898871.1"/>
    </source>
</evidence>
<reference evidence="2" key="1">
    <citation type="submission" date="2023-10" db="EMBL/GenBank/DDBJ databases">
        <authorList>
            <person name="Chen Y."/>
            <person name="Shah S."/>
            <person name="Dougan E. K."/>
            <person name="Thang M."/>
            <person name="Chan C."/>
        </authorList>
    </citation>
    <scope>NUCLEOTIDE SEQUENCE [LARGE SCALE GENOMIC DNA]</scope>
</reference>
<proteinExistence type="predicted"/>
<comment type="caution">
    <text evidence="2">The sequence shown here is derived from an EMBL/GenBank/DDBJ whole genome shotgun (WGS) entry which is preliminary data.</text>
</comment>
<protein>
    <submittedName>
        <fullName evidence="2">Uncharacterized protein</fullName>
    </submittedName>
</protein>
<dbReference type="EMBL" id="CAUYUJ010020516">
    <property type="protein sequence ID" value="CAK0898871.1"/>
    <property type="molecule type" value="Genomic_DNA"/>
</dbReference>
<dbReference type="Proteomes" id="UP001189429">
    <property type="component" value="Unassembled WGS sequence"/>
</dbReference>